<dbReference type="Pfam" id="PF01541">
    <property type="entry name" value="GIY-YIG"/>
    <property type="match status" value="1"/>
</dbReference>
<gene>
    <name evidence="2" type="ORF">FZC79_22030</name>
</gene>
<dbReference type="Gene3D" id="3.40.50.300">
    <property type="entry name" value="P-loop containing nucleotide triphosphate hydrolases"/>
    <property type="match status" value="1"/>
</dbReference>
<dbReference type="PROSITE" id="PS50164">
    <property type="entry name" value="GIY_YIG"/>
    <property type="match status" value="1"/>
</dbReference>
<comment type="caution">
    <text evidence="2">The sequence shown here is derived from an EMBL/GenBank/DDBJ whole genome shotgun (WGS) entry which is preliminary data.</text>
</comment>
<dbReference type="Proteomes" id="UP000323317">
    <property type="component" value="Unassembled WGS sequence"/>
</dbReference>
<dbReference type="EMBL" id="VTEH01000028">
    <property type="protein sequence ID" value="TYR72704.1"/>
    <property type="molecule type" value="Genomic_DNA"/>
</dbReference>
<evidence type="ECO:0000313" key="2">
    <source>
        <dbReference type="EMBL" id="TYR72704.1"/>
    </source>
</evidence>
<evidence type="ECO:0000259" key="1">
    <source>
        <dbReference type="PROSITE" id="PS50164"/>
    </source>
</evidence>
<reference evidence="2 3" key="1">
    <citation type="submission" date="2019-08" db="EMBL/GenBank/DDBJ databases">
        <title>Bacillus genomes from the desert of Cuatro Cienegas, Coahuila.</title>
        <authorList>
            <person name="Olmedo-Alvarez G."/>
        </authorList>
    </citation>
    <scope>NUCLEOTIDE SEQUENCE [LARGE SCALE GENOMIC DNA]</scope>
    <source>
        <strain evidence="2 3">CH40_1T</strain>
    </source>
</reference>
<dbReference type="InterPro" id="IPR027417">
    <property type="entry name" value="P-loop_NTPase"/>
</dbReference>
<evidence type="ECO:0000313" key="3">
    <source>
        <dbReference type="Proteomes" id="UP000323317"/>
    </source>
</evidence>
<proteinExistence type="predicted"/>
<dbReference type="CDD" id="cd10439">
    <property type="entry name" value="GIY-YIG_COG3410"/>
    <property type="match status" value="1"/>
</dbReference>
<dbReference type="AlphaFoldDB" id="A0A5D4K5Z3"/>
<feature type="domain" description="GIY-YIG" evidence="1">
    <location>
        <begin position="26"/>
        <end position="101"/>
    </location>
</feature>
<dbReference type="InterPro" id="IPR018647">
    <property type="entry name" value="SLFN_3-like_DNA/RNA_helicase"/>
</dbReference>
<dbReference type="SUPFAM" id="SSF52540">
    <property type="entry name" value="P-loop containing nucleoside triphosphate hydrolases"/>
    <property type="match status" value="1"/>
</dbReference>
<name>A0A5D4K5Z3_9BACI</name>
<dbReference type="RefSeq" id="WP_148948807.1">
    <property type="nucleotide sequence ID" value="NZ_VTEH01000028.1"/>
</dbReference>
<organism evidence="2 3">
    <name type="scientific">Rossellomorea vietnamensis</name>
    <dbReference type="NCBI Taxonomy" id="218284"/>
    <lineage>
        <taxon>Bacteria</taxon>
        <taxon>Bacillati</taxon>
        <taxon>Bacillota</taxon>
        <taxon>Bacilli</taxon>
        <taxon>Bacillales</taxon>
        <taxon>Bacillaceae</taxon>
        <taxon>Rossellomorea</taxon>
    </lineage>
</organism>
<protein>
    <submittedName>
        <fullName evidence="2">DUF2075 domain-containing protein</fullName>
    </submittedName>
</protein>
<accession>A0A5D4K5Z3</accession>
<dbReference type="InterPro" id="IPR000305">
    <property type="entry name" value="GIY-YIG_endonuc"/>
</dbReference>
<dbReference type="SMART" id="SM00465">
    <property type="entry name" value="GIYc"/>
    <property type="match status" value="1"/>
</dbReference>
<dbReference type="Pfam" id="PF09848">
    <property type="entry name" value="SLFN-g3_helicase"/>
    <property type="match status" value="1"/>
</dbReference>
<sequence>MNELIVEKKDFNHDHLNHVKTVHLNNYPIVYILYNDKKKPSAYIGQTVQAARRLKNHLEDKRRKNLNRSILIGHEKFNQSATYNIESNLINFFIADNRYQLQNVSQTNSREMHDYYKKCFYDVKLFQEIWEKLREEKVVYETIENLRNKDIYKLSPYKELTSQQLDIKNEILEFCKENINREGNHVIAIEGDAGSGKSVLLSSLFNTIQDLAHDSSSSLHGTDNYLLVNHGEMLKTYKGIANSLPNLKKKSLMKPTPFINQKTKEDSKADIVLVDEAHLLLTKEDSYNNFRYQNQLDEIIKRSKTTIVIFDPKQVLKIKSYWDDRLLEEITNQYNAKTVKLTDQLRMNANPETMRWIDHFVAKELLPLPPKKEDSKFELKIFEEASAFKEAIECKNDEVGLSRIVSTFDYLHKKDKKTYIVDEEGINMPWNSTQDNITWAEYPESIKEVGSIYTVQGFDLNYVGVVLGPSVSYDEENDRLVIDPSKYKDTGAFFSRTDLSPEKNQEIKEEIILNSINVLMKRGISGLYIYATDSTLRKRLLELQSKGENQYE</sequence>